<dbReference type="InterPro" id="IPR000515">
    <property type="entry name" value="MetI-like"/>
</dbReference>
<dbReference type="PROSITE" id="PS50928">
    <property type="entry name" value="ABC_TM1"/>
    <property type="match status" value="1"/>
</dbReference>
<keyword evidence="11" id="KW-1185">Reference proteome</keyword>
<dbReference type="InterPro" id="IPR035906">
    <property type="entry name" value="MetI-like_sf"/>
</dbReference>
<evidence type="ECO:0000256" key="5">
    <source>
        <dbReference type="ARBA" id="ARBA00022692"/>
    </source>
</evidence>
<dbReference type="NCBIfam" id="NF007376">
    <property type="entry name" value="PRK09881.1"/>
    <property type="match status" value="1"/>
</dbReference>
<evidence type="ECO:0000313" key="11">
    <source>
        <dbReference type="Proteomes" id="UP000192900"/>
    </source>
</evidence>
<name>A0A1W6B639_9GAMM</name>
<evidence type="ECO:0000256" key="6">
    <source>
        <dbReference type="ARBA" id="ARBA00022989"/>
    </source>
</evidence>
<dbReference type="EMBL" id="CP019706">
    <property type="protein sequence ID" value="ARJ42551.1"/>
    <property type="molecule type" value="Genomic_DNA"/>
</dbReference>
<feature type="transmembrane region" description="Helical" evidence="8">
    <location>
        <begin position="96"/>
        <end position="120"/>
    </location>
</feature>
<keyword evidence="5 8" id="KW-0812">Transmembrane</keyword>
<accession>A0A1W6B639</accession>
<evidence type="ECO:0000313" key="10">
    <source>
        <dbReference type="EMBL" id="ARJ42551.1"/>
    </source>
</evidence>
<sequence length="296" mass="31898">MTISEARLTPVKAPGRRRVSKAFWLLRQSPLTLTGGAIMLLMLLLMLFSPWLTPFDPNAVDLSARLQPPSAAHWFGTDEVGRDLFSRVLIGSQQSIVAGLAVVVVSGGIGSLLGCFSGVLGGWADALIMRVMDIMLSIPSLVLTMALAAALGPSLFNAMLAIAIVRIPFYVRLARGQTLVVRQFAYVQAARTFGASRWHLIGWHVLRNTLPPLVVQASLDIGTAILMAATLGFIGLGAQQPTAEWGAMVANGRNYVLDQWWYCTFPGLAIMLTAVGFNLFGDGLRDLLDPKTGGRH</sequence>
<gene>
    <name evidence="10" type="ORF">B1H58_11290</name>
</gene>
<dbReference type="CDD" id="cd06261">
    <property type="entry name" value="TM_PBP2"/>
    <property type="match status" value="1"/>
</dbReference>
<keyword evidence="7 8" id="KW-0472">Membrane</keyword>
<evidence type="ECO:0000256" key="4">
    <source>
        <dbReference type="ARBA" id="ARBA00022519"/>
    </source>
</evidence>
<organism evidence="10 11">
    <name type="scientific">Pantoea alhagi</name>
    <dbReference type="NCBI Taxonomy" id="1891675"/>
    <lineage>
        <taxon>Bacteria</taxon>
        <taxon>Pseudomonadati</taxon>
        <taxon>Pseudomonadota</taxon>
        <taxon>Gammaproteobacteria</taxon>
        <taxon>Enterobacterales</taxon>
        <taxon>Erwiniaceae</taxon>
        <taxon>Pantoea</taxon>
    </lineage>
</organism>
<feature type="transmembrane region" description="Helical" evidence="8">
    <location>
        <begin position="259"/>
        <end position="281"/>
    </location>
</feature>
<keyword evidence="2 8" id="KW-0813">Transport</keyword>
<dbReference type="Pfam" id="PF12911">
    <property type="entry name" value="OppC_N"/>
    <property type="match status" value="1"/>
</dbReference>
<dbReference type="InterPro" id="IPR050366">
    <property type="entry name" value="BP-dependent_transpt_permease"/>
</dbReference>
<dbReference type="PANTHER" id="PTHR43386">
    <property type="entry name" value="OLIGOPEPTIDE TRANSPORT SYSTEM PERMEASE PROTEIN APPC"/>
    <property type="match status" value="1"/>
</dbReference>
<dbReference type="OrthoDB" id="9805884at2"/>
<evidence type="ECO:0000256" key="1">
    <source>
        <dbReference type="ARBA" id="ARBA00004429"/>
    </source>
</evidence>
<dbReference type="SUPFAM" id="SSF161098">
    <property type="entry name" value="MetI-like"/>
    <property type="match status" value="1"/>
</dbReference>
<feature type="transmembrane region" description="Helical" evidence="8">
    <location>
        <begin position="217"/>
        <end position="239"/>
    </location>
</feature>
<evidence type="ECO:0000256" key="3">
    <source>
        <dbReference type="ARBA" id="ARBA00022475"/>
    </source>
</evidence>
<keyword evidence="6 8" id="KW-1133">Transmembrane helix</keyword>
<dbReference type="Pfam" id="PF00528">
    <property type="entry name" value="BPD_transp_1"/>
    <property type="match status" value="1"/>
</dbReference>
<evidence type="ECO:0000256" key="8">
    <source>
        <dbReference type="RuleBase" id="RU363032"/>
    </source>
</evidence>
<dbReference type="InterPro" id="IPR025966">
    <property type="entry name" value="OppC_N"/>
</dbReference>
<keyword evidence="4" id="KW-0997">Cell inner membrane</keyword>
<protein>
    <submittedName>
        <fullName evidence="10">D-ala-D-ala transporter subunit</fullName>
    </submittedName>
</protein>
<dbReference type="KEGG" id="palh:B1H58_11290"/>
<proteinExistence type="inferred from homology"/>
<dbReference type="Proteomes" id="UP000192900">
    <property type="component" value="Chromosome"/>
</dbReference>
<dbReference type="GO" id="GO:0071916">
    <property type="term" value="F:dipeptide transmembrane transporter activity"/>
    <property type="evidence" value="ECO:0007669"/>
    <property type="project" value="TreeGrafter"/>
</dbReference>
<dbReference type="GO" id="GO:0005886">
    <property type="term" value="C:plasma membrane"/>
    <property type="evidence" value="ECO:0007669"/>
    <property type="project" value="UniProtKB-SubCell"/>
</dbReference>
<dbReference type="AlphaFoldDB" id="A0A1W6B639"/>
<dbReference type="RefSeq" id="WP_085070325.1">
    <property type="nucleotide sequence ID" value="NZ_CP019706.1"/>
</dbReference>
<keyword evidence="3" id="KW-1003">Cell membrane</keyword>
<comment type="similarity">
    <text evidence="8">Belongs to the binding-protein-dependent transport system permease family.</text>
</comment>
<dbReference type="STRING" id="1891675.B1H58_11290"/>
<reference evidence="10 11" key="1">
    <citation type="submission" date="2017-02" db="EMBL/GenBank/DDBJ databases">
        <title>Complete genome sequence of the drought resistance-promoting endophyte Pantoea alhagi LTYR-11Z.</title>
        <authorList>
            <person name="Zhang L."/>
        </authorList>
    </citation>
    <scope>NUCLEOTIDE SEQUENCE [LARGE SCALE GENOMIC DNA]</scope>
    <source>
        <strain evidence="10 11">LTYR-11Z</strain>
    </source>
</reference>
<evidence type="ECO:0000259" key="9">
    <source>
        <dbReference type="PROSITE" id="PS50928"/>
    </source>
</evidence>
<dbReference type="PANTHER" id="PTHR43386:SF1">
    <property type="entry name" value="D,D-DIPEPTIDE TRANSPORT SYSTEM PERMEASE PROTEIN DDPC-RELATED"/>
    <property type="match status" value="1"/>
</dbReference>
<dbReference type="Gene3D" id="1.10.3720.10">
    <property type="entry name" value="MetI-like"/>
    <property type="match status" value="1"/>
</dbReference>
<evidence type="ECO:0000256" key="7">
    <source>
        <dbReference type="ARBA" id="ARBA00023136"/>
    </source>
</evidence>
<evidence type="ECO:0000256" key="2">
    <source>
        <dbReference type="ARBA" id="ARBA00022448"/>
    </source>
</evidence>
<comment type="subcellular location">
    <subcellularLocation>
        <location evidence="1">Cell inner membrane</location>
        <topology evidence="1">Multi-pass membrane protein</topology>
    </subcellularLocation>
    <subcellularLocation>
        <location evidence="8">Cell membrane</location>
        <topology evidence="8">Multi-pass membrane protein</topology>
    </subcellularLocation>
</comment>
<feature type="transmembrane region" description="Helical" evidence="8">
    <location>
        <begin position="31"/>
        <end position="52"/>
    </location>
</feature>
<feature type="domain" description="ABC transmembrane type-1" evidence="9">
    <location>
        <begin position="96"/>
        <end position="281"/>
    </location>
</feature>